<keyword evidence="2" id="KW-0732">Signal</keyword>
<sequence>MTIIELELSRAIQSSSFRRLTRTMKPINGKGAAASYGLYNADELEAVRNRIRMNPALQQEYLRQKELSERYAAQAMTAPLEEQANFRTYPFVFKVPEGVRHVLVSIHFAGKGIARISDMRLTHSQRGLPVELDNANFAQDLAHWEAEVAEGSELRPLPLSLGAAALQPSGVTTASGVDTVASGVDTTASGVDTMAGGVDTTAKAQCVYVANAFADVDTVLHYDTPIPVRAGEHYSVQITLSLEAPLTVGVYTEVRFRGNEGPLEREASLCSPPFNRATPSPWAYFLEAAGADANRFMVEGDLASAERCKQKLLYMLCDMIQGMEIFKATGWHDDDIYGAVHIGRGLAVLSVIYRQIAPSGVFGPDPDEEAMLLAFFRYIANLMMDTGYYRYDLAEFPDEKGGMRSNWNADRATGLGVYALLFPQEPKAEEYLEHALSVVDWQLDHVVDDCGAWPENIRYHGAVLHRYFLFFVLLKRLKGADYFQHEKVKGMYRFLIGTAVPADRMQAGPDGPAVMLTPAVGDANVQEHWFRLLGYAAPSFVENDPKLAKDMMWAWRRGGAPVRDTGAFPYPLAALLFPKPDLPEEAPELGSIHYPGMGYVIFRNPQGPNRYEHYAIYEASPLTYHAHHDEGHFSIWSNQVPLTLDSGTGGYYNGDRHWYVSSAAHNVVQFAGPAGEWQEVPLRSHCEQVVFSAELDYVRSRIPDPNIREYHRHFVFIKAGLEVYLVWDHIDGEAGQVWNLHTLSTEADIGEQHIEAHGLGGMHLSAVIAEPKRPVIVMDQGAVAGNYPLPVQQHFKVYGRANNDYLVLLHPHEEGELSVHIEAIQLDNPARTEVAPLEDQLSAQTAQLDDPLSAQAAHWDNRPSNQTEAPHSDPRPPQVRCYKIVKPDGAWCIVVVNGSKRTQTLNLAALGSLRLLGGQNQANGENGENGGNGGELNGQSLQIEANRLCVLLPQSD</sequence>
<dbReference type="GO" id="GO:0016829">
    <property type="term" value="F:lyase activity"/>
    <property type="evidence" value="ECO:0007669"/>
    <property type="project" value="UniProtKB-KW"/>
</dbReference>
<feature type="domain" description="Heparinase II/III-like C-terminal" evidence="6">
    <location>
        <begin position="591"/>
        <end position="672"/>
    </location>
</feature>
<evidence type="ECO:0000259" key="6">
    <source>
        <dbReference type="Pfam" id="PF07940"/>
    </source>
</evidence>
<proteinExistence type="predicted"/>
<protein>
    <recommendedName>
        <fullName evidence="6">Heparinase II/III-like C-terminal domain-containing protein</fullName>
    </recommendedName>
</protein>
<feature type="region of interest" description="Disordered" evidence="5">
    <location>
        <begin position="845"/>
        <end position="878"/>
    </location>
</feature>
<name>A0A6N8F089_PAEMA</name>
<evidence type="ECO:0000256" key="2">
    <source>
        <dbReference type="ARBA" id="ARBA00022729"/>
    </source>
</evidence>
<comment type="caution">
    <text evidence="7">The sequence shown here is derived from an EMBL/GenBank/DDBJ whole genome shotgun (WGS) entry which is preliminary data.</text>
</comment>
<evidence type="ECO:0000313" key="7">
    <source>
        <dbReference type="EMBL" id="MUG25345.1"/>
    </source>
</evidence>
<dbReference type="PANTHER" id="PTHR39210">
    <property type="entry name" value="HEPARIN-SULFATE LYASE"/>
    <property type="match status" value="1"/>
</dbReference>
<dbReference type="AlphaFoldDB" id="A0A6N8F089"/>
<gene>
    <name evidence="7" type="ORF">GNQ08_23540</name>
</gene>
<dbReference type="Gene3D" id="2.70.98.70">
    <property type="match status" value="1"/>
</dbReference>
<dbReference type="Proteomes" id="UP000442469">
    <property type="component" value="Unassembled WGS sequence"/>
</dbReference>
<evidence type="ECO:0000256" key="4">
    <source>
        <dbReference type="ARBA" id="ARBA00023239"/>
    </source>
</evidence>
<dbReference type="PANTHER" id="PTHR39210:SF1">
    <property type="entry name" value="HEPARIN-SULFATE LYASE"/>
    <property type="match status" value="1"/>
</dbReference>
<dbReference type="SUPFAM" id="SSF48230">
    <property type="entry name" value="Chondroitin AC/alginate lyase"/>
    <property type="match status" value="1"/>
</dbReference>
<dbReference type="GO" id="GO:0042597">
    <property type="term" value="C:periplasmic space"/>
    <property type="evidence" value="ECO:0007669"/>
    <property type="project" value="UniProtKB-SubCell"/>
</dbReference>
<accession>A0A6N8F089</accession>
<keyword evidence="4" id="KW-0456">Lyase</keyword>
<evidence type="ECO:0000313" key="8">
    <source>
        <dbReference type="Proteomes" id="UP000442469"/>
    </source>
</evidence>
<comment type="subcellular location">
    <subcellularLocation>
        <location evidence="1">Periplasm</location>
    </subcellularLocation>
</comment>
<dbReference type="InterPro" id="IPR008929">
    <property type="entry name" value="Chondroitin_lyas"/>
</dbReference>
<evidence type="ECO:0000256" key="1">
    <source>
        <dbReference type="ARBA" id="ARBA00004418"/>
    </source>
</evidence>
<dbReference type="EMBL" id="WNZZ01000024">
    <property type="protein sequence ID" value="MUG25345.1"/>
    <property type="molecule type" value="Genomic_DNA"/>
</dbReference>
<dbReference type="Gene3D" id="1.50.10.100">
    <property type="entry name" value="Chondroitin AC/alginate lyase"/>
    <property type="match status" value="1"/>
</dbReference>
<keyword evidence="3" id="KW-0574">Periplasm</keyword>
<dbReference type="InterPro" id="IPR012480">
    <property type="entry name" value="Hepar_II_III_C"/>
</dbReference>
<dbReference type="Pfam" id="PF07940">
    <property type="entry name" value="Hepar_II_III_C"/>
    <property type="match status" value="1"/>
</dbReference>
<organism evidence="7 8">
    <name type="scientific">Paenibacillus macerans</name>
    <name type="common">Bacillus macerans</name>
    <dbReference type="NCBI Taxonomy" id="44252"/>
    <lineage>
        <taxon>Bacteria</taxon>
        <taxon>Bacillati</taxon>
        <taxon>Bacillota</taxon>
        <taxon>Bacilli</taxon>
        <taxon>Bacillales</taxon>
        <taxon>Paenibacillaceae</taxon>
        <taxon>Paenibacillus</taxon>
    </lineage>
</organism>
<evidence type="ECO:0000256" key="5">
    <source>
        <dbReference type="SAM" id="MobiDB-lite"/>
    </source>
</evidence>
<reference evidence="7 8" key="1">
    <citation type="submission" date="2019-11" db="EMBL/GenBank/DDBJ databases">
        <title>Draft genome sequences of five Paenibacillus species of dairy origin.</title>
        <authorList>
            <person name="Olajide A.M."/>
            <person name="Chen S."/>
            <person name="Lapointe G."/>
        </authorList>
    </citation>
    <scope>NUCLEOTIDE SEQUENCE [LARGE SCALE GENOMIC DNA]</scope>
    <source>
        <strain evidence="7 8">3CT49</strain>
    </source>
</reference>
<evidence type="ECO:0000256" key="3">
    <source>
        <dbReference type="ARBA" id="ARBA00022764"/>
    </source>
</evidence>